<keyword evidence="1" id="KW-0560">Oxidoreductase</keyword>
<dbReference type="PANTHER" id="PTHR10366">
    <property type="entry name" value="NAD DEPENDENT EPIMERASE/DEHYDRATASE"/>
    <property type="match status" value="1"/>
</dbReference>
<reference evidence="4" key="1">
    <citation type="journal article" date="2019" name="Plant J.">
        <title>Chlorella vulgaris genome assembly and annotation reveals the molecular basis for metabolic acclimation to high light conditions.</title>
        <authorList>
            <person name="Cecchin M."/>
            <person name="Marcolungo L."/>
            <person name="Rossato M."/>
            <person name="Girolomoni L."/>
            <person name="Cosentino E."/>
            <person name="Cuine S."/>
            <person name="Li-Beisson Y."/>
            <person name="Delledonne M."/>
            <person name="Ballottari M."/>
        </authorList>
    </citation>
    <scope>NUCLEOTIDE SEQUENCE</scope>
    <source>
        <strain evidence="4">211/11P</strain>
    </source>
</reference>
<evidence type="ECO:0000256" key="2">
    <source>
        <dbReference type="SAM" id="Phobius"/>
    </source>
</evidence>
<dbReference type="Gene3D" id="3.40.50.720">
    <property type="entry name" value="NAD(P)-binding Rossmann-like Domain"/>
    <property type="match status" value="1"/>
</dbReference>
<comment type="caution">
    <text evidence="4">The sequence shown here is derived from an EMBL/GenBank/DDBJ whole genome shotgun (WGS) entry which is preliminary data.</text>
</comment>
<keyword evidence="5" id="KW-1185">Reference proteome</keyword>
<sequence>MDRNRGRVNLDRMLARKPLLPAERDAAPAVVCVTGGAGYIGSRIVARLMAGGHTVHATRRAAGDDEAAIAALNELPGARKQLRWFDADLMQQGSFDAAVAGCRFVIHTAGVVSLNAPKRVAYSRVIEPTVKGIENVLSAVNKSPGVEKVVLTSSLVAVSGDLHDRGPGHVYCEGDWNLGFCELEEPYVTAKVLAEWQAWAIAGQQQRWRLVAVCPGNVYGPPMAISPNSGPVPSMVKQMDGSFYPFVAPLGLTTVDLDDVAAAHVLAALLPEATGRYLLVERGCLMSDIAAMLRKMYPAHWVPHIVLPFWAAVPLLALMGIRSFRWMHSLWNKQGAVVDCSRAKQELGLELIPLEQTLQEMMDQLLALGLLRRMPASPASLR</sequence>
<dbReference type="PANTHER" id="PTHR10366:SF852">
    <property type="entry name" value="CINNAMOYL-COA REDUCTASE CAD2"/>
    <property type="match status" value="1"/>
</dbReference>
<protein>
    <recommendedName>
        <fullName evidence="3">NAD-dependent epimerase/dehydratase domain-containing protein</fullName>
    </recommendedName>
</protein>
<evidence type="ECO:0000256" key="1">
    <source>
        <dbReference type="ARBA" id="ARBA00023002"/>
    </source>
</evidence>
<evidence type="ECO:0000313" key="4">
    <source>
        <dbReference type="EMBL" id="KAI3423878.1"/>
    </source>
</evidence>
<dbReference type="InterPro" id="IPR050425">
    <property type="entry name" value="NAD(P)_dehydrat-like"/>
</dbReference>
<gene>
    <name evidence="4" type="ORF">D9Q98_009712</name>
</gene>
<dbReference type="GO" id="GO:0016616">
    <property type="term" value="F:oxidoreductase activity, acting on the CH-OH group of donors, NAD or NADP as acceptor"/>
    <property type="evidence" value="ECO:0007669"/>
    <property type="project" value="TreeGrafter"/>
</dbReference>
<dbReference type="InterPro" id="IPR036291">
    <property type="entry name" value="NAD(P)-bd_dom_sf"/>
</dbReference>
<reference evidence="4" key="2">
    <citation type="submission" date="2020-11" db="EMBL/GenBank/DDBJ databases">
        <authorList>
            <person name="Cecchin M."/>
            <person name="Marcolungo L."/>
            <person name="Rossato M."/>
            <person name="Girolomoni L."/>
            <person name="Cosentino E."/>
            <person name="Cuine S."/>
            <person name="Li-Beisson Y."/>
            <person name="Delledonne M."/>
            <person name="Ballottari M."/>
        </authorList>
    </citation>
    <scope>NUCLEOTIDE SEQUENCE</scope>
    <source>
        <strain evidence="4">211/11P</strain>
        <tissue evidence="4">Whole cell</tissue>
    </source>
</reference>
<dbReference type="Proteomes" id="UP001055712">
    <property type="component" value="Unassembled WGS sequence"/>
</dbReference>
<dbReference type="AlphaFoldDB" id="A0A9D4YSP0"/>
<evidence type="ECO:0000313" key="5">
    <source>
        <dbReference type="Proteomes" id="UP001055712"/>
    </source>
</evidence>
<organism evidence="4 5">
    <name type="scientific">Chlorella vulgaris</name>
    <name type="common">Green alga</name>
    <dbReference type="NCBI Taxonomy" id="3077"/>
    <lineage>
        <taxon>Eukaryota</taxon>
        <taxon>Viridiplantae</taxon>
        <taxon>Chlorophyta</taxon>
        <taxon>core chlorophytes</taxon>
        <taxon>Trebouxiophyceae</taxon>
        <taxon>Chlorellales</taxon>
        <taxon>Chlorellaceae</taxon>
        <taxon>Chlorella clade</taxon>
        <taxon>Chlorella</taxon>
    </lineage>
</organism>
<keyword evidence="2" id="KW-1133">Transmembrane helix</keyword>
<name>A0A9D4YSP0_CHLVU</name>
<dbReference type="Pfam" id="PF01370">
    <property type="entry name" value="Epimerase"/>
    <property type="match status" value="1"/>
</dbReference>
<dbReference type="FunFam" id="3.40.50.720:FF:000085">
    <property type="entry name" value="Dihydroflavonol reductase"/>
    <property type="match status" value="1"/>
</dbReference>
<keyword evidence="2" id="KW-0472">Membrane</keyword>
<keyword evidence="2" id="KW-0812">Transmembrane</keyword>
<feature type="domain" description="NAD-dependent epimerase/dehydratase" evidence="3">
    <location>
        <begin position="31"/>
        <end position="268"/>
    </location>
</feature>
<dbReference type="InterPro" id="IPR001509">
    <property type="entry name" value="Epimerase_deHydtase"/>
</dbReference>
<accession>A0A9D4YSP0</accession>
<dbReference type="EMBL" id="SIDB01000014">
    <property type="protein sequence ID" value="KAI3423878.1"/>
    <property type="molecule type" value="Genomic_DNA"/>
</dbReference>
<feature type="transmembrane region" description="Helical" evidence="2">
    <location>
        <begin position="301"/>
        <end position="321"/>
    </location>
</feature>
<dbReference type="OrthoDB" id="2735536at2759"/>
<evidence type="ECO:0000259" key="3">
    <source>
        <dbReference type="Pfam" id="PF01370"/>
    </source>
</evidence>
<dbReference type="SUPFAM" id="SSF51735">
    <property type="entry name" value="NAD(P)-binding Rossmann-fold domains"/>
    <property type="match status" value="1"/>
</dbReference>
<proteinExistence type="predicted"/>